<dbReference type="EMBL" id="CAKLPZ010000001">
    <property type="protein sequence ID" value="CAH1000315.1"/>
    <property type="molecule type" value="Genomic_DNA"/>
</dbReference>
<protein>
    <submittedName>
        <fullName evidence="1">Uncharacterized protein</fullName>
    </submittedName>
</protein>
<gene>
    <name evidence="1" type="ORF">LEM8419_01468</name>
</gene>
<evidence type="ECO:0000313" key="2">
    <source>
        <dbReference type="Proteomes" id="UP000837803"/>
    </source>
</evidence>
<reference evidence="1" key="1">
    <citation type="submission" date="2021-12" db="EMBL/GenBank/DDBJ databases">
        <authorList>
            <person name="Rodrigo-Torres L."/>
            <person name="Arahal R. D."/>
            <person name="Lucena T."/>
        </authorList>
    </citation>
    <scope>NUCLEOTIDE SEQUENCE</scope>
    <source>
        <strain evidence="1">CECT 8419</strain>
    </source>
</reference>
<comment type="caution">
    <text evidence="1">The sequence shown here is derived from an EMBL/GenBank/DDBJ whole genome shotgun (WGS) entry which is preliminary data.</text>
</comment>
<dbReference type="RefSeq" id="WP_238750367.1">
    <property type="nucleotide sequence ID" value="NZ_CAKLPZ010000001.1"/>
</dbReference>
<keyword evidence="2" id="KW-1185">Reference proteome</keyword>
<proteinExistence type="predicted"/>
<dbReference type="Proteomes" id="UP000837803">
    <property type="component" value="Unassembled WGS sequence"/>
</dbReference>
<sequence>MALDLHSGIVLLAEPFMLDSNFRRATVLLVEHTQEGSLGFILNRRVNMRVDQLVDNFPDFNAPIYYGGPVATDTVHYLHRKGDLIEGSEEISKGVYWGGNYEKLRALIAQGLLTPRDVRFFVGYSGWSPQQLLEELQLGSWVPAPMYPNYLFKTRPERLWSQVMSNKGSTFSVIAEMDEEVRFN</sequence>
<dbReference type="Pfam" id="PF02622">
    <property type="entry name" value="DUF179"/>
    <property type="match status" value="1"/>
</dbReference>
<name>A0ABM9B0K2_9BACT</name>
<organism evidence="1 2">
    <name type="scientific">Neolewinella maritima</name>
    <dbReference type="NCBI Taxonomy" id="1383882"/>
    <lineage>
        <taxon>Bacteria</taxon>
        <taxon>Pseudomonadati</taxon>
        <taxon>Bacteroidota</taxon>
        <taxon>Saprospiria</taxon>
        <taxon>Saprospirales</taxon>
        <taxon>Lewinellaceae</taxon>
        <taxon>Neolewinella</taxon>
    </lineage>
</organism>
<dbReference type="PANTHER" id="PTHR31984:SF17">
    <property type="entry name" value="TRANSCRIPTIONAL REGULATOR"/>
    <property type="match status" value="1"/>
</dbReference>
<dbReference type="Gene3D" id="3.40.1740.10">
    <property type="entry name" value="VC0467-like"/>
    <property type="match status" value="1"/>
</dbReference>
<dbReference type="InterPro" id="IPR003774">
    <property type="entry name" value="AlgH-like"/>
</dbReference>
<evidence type="ECO:0000313" key="1">
    <source>
        <dbReference type="EMBL" id="CAH1000315.1"/>
    </source>
</evidence>
<accession>A0ABM9B0K2</accession>
<dbReference type="PANTHER" id="PTHR31984">
    <property type="entry name" value="TRANSPORTER, PUTATIVE (DUF179)-RELATED"/>
    <property type="match status" value="1"/>
</dbReference>
<dbReference type="SUPFAM" id="SSF143456">
    <property type="entry name" value="VC0467-like"/>
    <property type="match status" value="1"/>
</dbReference>